<dbReference type="PANTHER" id="PTHR13617">
    <property type="entry name" value="PROTEIN ABHD18"/>
    <property type="match status" value="1"/>
</dbReference>
<evidence type="ECO:0000313" key="1">
    <source>
        <dbReference type="EMBL" id="GKV25782.1"/>
    </source>
</evidence>
<evidence type="ECO:0000313" key="2">
    <source>
        <dbReference type="Proteomes" id="UP001054252"/>
    </source>
</evidence>
<accession>A0AAV5KMD6</accession>
<proteinExistence type="predicted"/>
<gene>
    <name evidence="1" type="ORF">SLEP1_g35176</name>
</gene>
<protein>
    <submittedName>
        <fullName evidence="1">Uncharacterized protein</fullName>
    </submittedName>
</protein>
<sequence>MLSASFQPCRGNAPVSNVTGPQVPGTGDHTFERRLRLGGPLLKENIATMVLESDLLLLGRATIEEARSLSHWLHSEAGFGKMGVCGLSMGGVHAAMVGSLHPIPVATLPFLLPHSAVVAL</sequence>
<reference evidence="1 2" key="1">
    <citation type="journal article" date="2021" name="Commun. Biol.">
        <title>The genome of Shorea leprosula (Dipterocarpaceae) highlights the ecological relevance of drought in aseasonal tropical rainforests.</title>
        <authorList>
            <person name="Ng K.K.S."/>
            <person name="Kobayashi M.J."/>
            <person name="Fawcett J.A."/>
            <person name="Hatakeyama M."/>
            <person name="Paape T."/>
            <person name="Ng C.H."/>
            <person name="Ang C.C."/>
            <person name="Tnah L.H."/>
            <person name="Lee C.T."/>
            <person name="Nishiyama T."/>
            <person name="Sese J."/>
            <person name="O'Brien M.J."/>
            <person name="Copetti D."/>
            <person name="Mohd Noor M.I."/>
            <person name="Ong R.C."/>
            <person name="Putra M."/>
            <person name="Sireger I.Z."/>
            <person name="Indrioko S."/>
            <person name="Kosugi Y."/>
            <person name="Izuno A."/>
            <person name="Isagi Y."/>
            <person name="Lee S.L."/>
            <person name="Shimizu K.K."/>
        </authorList>
    </citation>
    <scope>NUCLEOTIDE SEQUENCE [LARGE SCALE GENOMIC DNA]</scope>
    <source>
        <strain evidence="1">214</strain>
    </source>
</reference>
<dbReference type="InterPro" id="IPR029058">
    <property type="entry name" value="AB_hydrolase_fold"/>
</dbReference>
<comment type="caution">
    <text evidence="1">The sequence shown here is derived from an EMBL/GenBank/DDBJ whole genome shotgun (WGS) entry which is preliminary data.</text>
</comment>
<dbReference type="PANTHER" id="PTHR13617:SF14">
    <property type="entry name" value="PROTEIN ABHD18"/>
    <property type="match status" value="1"/>
</dbReference>
<dbReference type="InterPro" id="IPR019149">
    <property type="entry name" value="ABHD18"/>
</dbReference>
<dbReference type="Pfam" id="PF09752">
    <property type="entry name" value="ABHD18"/>
    <property type="match status" value="1"/>
</dbReference>
<dbReference type="Proteomes" id="UP001054252">
    <property type="component" value="Unassembled WGS sequence"/>
</dbReference>
<name>A0AAV5KMD6_9ROSI</name>
<keyword evidence="2" id="KW-1185">Reference proteome</keyword>
<organism evidence="1 2">
    <name type="scientific">Rubroshorea leprosula</name>
    <dbReference type="NCBI Taxonomy" id="152421"/>
    <lineage>
        <taxon>Eukaryota</taxon>
        <taxon>Viridiplantae</taxon>
        <taxon>Streptophyta</taxon>
        <taxon>Embryophyta</taxon>
        <taxon>Tracheophyta</taxon>
        <taxon>Spermatophyta</taxon>
        <taxon>Magnoliopsida</taxon>
        <taxon>eudicotyledons</taxon>
        <taxon>Gunneridae</taxon>
        <taxon>Pentapetalae</taxon>
        <taxon>rosids</taxon>
        <taxon>malvids</taxon>
        <taxon>Malvales</taxon>
        <taxon>Dipterocarpaceae</taxon>
        <taxon>Rubroshorea</taxon>
    </lineage>
</organism>
<dbReference type="AlphaFoldDB" id="A0AAV5KMD6"/>
<dbReference type="SUPFAM" id="SSF53474">
    <property type="entry name" value="alpha/beta-Hydrolases"/>
    <property type="match status" value="1"/>
</dbReference>
<dbReference type="EMBL" id="BPVZ01000070">
    <property type="protein sequence ID" value="GKV25782.1"/>
    <property type="molecule type" value="Genomic_DNA"/>
</dbReference>